<evidence type="ECO:0000313" key="8">
    <source>
        <dbReference type="EMBL" id="KAL2071466.1"/>
    </source>
</evidence>
<evidence type="ECO:0000256" key="6">
    <source>
        <dbReference type="SAM" id="MobiDB-lite"/>
    </source>
</evidence>
<feature type="domain" description="BHLH" evidence="7">
    <location>
        <begin position="360"/>
        <end position="411"/>
    </location>
</feature>
<keyword evidence="9" id="KW-1185">Reference proteome</keyword>
<name>A0ABR4CQ20_9HELO</name>
<gene>
    <name evidence="8" type="ORF">VTL71DRAFT_12701</name>
</gene>
<dbReference type="PROSITE" id="PS50888">
    <property type="entry name" value="BHLH"/>
    <property type="match status" value="1"/>
</dbReference>
<keyword evidence="4" id="KW-0804">Transcription</keyword>
<dbReference type="PANTHER" id="PTHR15741">
    <property type="entry name" value="BASIC HELIX-LOOP-HELIX ZIP TRANSCRIPTION FACTOR"/>
    <property type="match status" value="1"/>
</dbReference>
<evidence type="ECO:0000313" key="9">
    <source>
        <dbReference type="Proteomes" id="UP001595075"/>
    </source>
</evidence>
<evidence type="ECO:0000256" key="5">
    <source>
        <dbReference type="ARBA" id="ARBA00023242"/>
    </source>
</evidence>
<dbReference type="PANTHER" id="PTHR15741:SF27">
    <property type="entry name" value="TRANSCRIPTION FACTOR AP-4"/>
    <property type="match status" value="1"/>
</dbReference>
<dbReference type="Proteomes" id="UP001595075">
    <property type="component" value="Unassembled WGS sequence"/>
</dbReference>
<keyword evidence="3" id="KW-0238">DNA-binding</keyword>
<dbReference type="InterPro" id="IPR011598">
    <property type="entry name" value="bHLH_dom"/>
</dbReference>
<feature type="region of interest" description="Disordered" evidence="6">
    <location>
        <begin position="250"/>
        <end position="373"/>
    </location>
</feature>
<feature type="compositionally biased region" description="Polar residues" evidence="6">
    <location>
        <begin position="250"/>
        <end position="269"/>
    </location>
</feature>
<dbReference type="InterPro" id="IPR052207">
    <property type="entry name" value="Max-like/E-box_TFs"/>
</dbReference>
<evidence type="ECO:0000256" key="3">
    <source>
        <dbReference type="ARBA" id="ARBA00023125"/>
    </source>
</evidence>
<proteinExistence type="predicted"/>
<protein>
    <recommendedName>
        <fullName evidence="7">BHLH domain-containing protein</fullName>
    </recommendedName>
</protein>
<evidence type="ECO:0000256" key="2">
    <source>
        <dbReference type="ARBA" id="ARBA00023015"/>
    </source>
</evidence>
<dbReference type="EMBL" id="JAZHXI010000005">
    <property type="protein sequence ID" value="KAL2071466.1"/>
    <property type="molecule type" value="Genomic_DNA"/>
</dbReference>
<reference evidence="8 9" key="1">
    <citation type="journal article" date="2024" name="Commun. Biol.">
        <title>Comparative genomic analysis of thermophilic fungi reveals convergent evolutionary adaptations and gene losses.</title>
        <authorList>
            <person name="Steindorff A.S."/>
            <person name="Aguilar-Pontes M.V."/>
            <person name="Robinson A.J."/>
            <person name="Andreopoulos B."/>
            <person name="LaButti K."/>
            <person name="Kuo A."/>
            <person name="Mondo S."/>
            <person name="Riley R."/>
            <person name="Otillar R."/>
            <person name="Haridas S."/>
            <person name="Lipzen A."/>
            <person name="Grimwood J."/>
            <person name="Schmutz J."/>
            <person name="Clum A."/>
            <person name="Reid I.D."/>
            <person name="Moisan M.C."/>
            <person name="Butler G."/>
            <person name="Nguyen T.T.M."/>
            <person name="Dewar K."/>
            <person name="Conant G."/>
            <person name="Drula E."/>
            <person name="Henrissat B."/>
            <person name="Hansel C."/>
            <person name="Singer S."/>
            <person name="Hutchinson M.I."/>
            <person name="de Vries R.P."/>
            <person name="Natvig D.O."/>
            <person name="Powell A.J."/>
            <person name="Tsang A."/>
            <person name="Grigoriev I.V."/>
        </authorList>
    </citation>
    <scope>NUCLEOTIDE SEQUENCE [LARGE SCALE GENOMIC DNA]</scope>
    <source>
        <strain evidence="8 9">CBS 494.80</strain>
    </source>
</reference>
<sequence length="428" mass="46318">MGSSKPPNLDMPFGYSFDDNSNFPFPSPTAPAPGPSLLDDNESNFLNSFFDGVSSDQFNYDFFGNAADGSGLGQGWGDIPPDFMGSTSSFGQQPQMGHGPLAAQFGDMSHMNPSPSIPTSTSADVLAAASVLQNGAARSHSMGNGQYRWQDQQASNGQFRAQSMSIHPARTQADFNQQPEPDMRDHFFTDMVFGGEAEASMRRAGNRKVDIHWGSDAGFGTPQGFTSAACQDTRLATGEDYKQILDTALSLNGPSSADTTRPSSPTLTKSIPRATVMPNASEIEGDDQDSRPKKRRKSKLQEDIEEEDPSASGTGKSAKKRKSGKKPAIESPIPESESNKRRKSSAAAAAKARENLTEDQKRENHIKSEQKRRTLIREGFEDLGELVPGLRGGGFSKSAVLIMAADWLEDLIKGNEELQKRVDQLEGK</sequence>
<evidence type="ECO:0000259" key="7">
    <source>
        <dbReference type="PROSITE" id="PS50888"/>
    </source>
</evidence>
<dbReference type="Pfam" id="PF00010">
    <property type="entry name" value="HLH"/>
    <property type="match status" value="1"/>
</dbReference>
<keyword evidence="5" id="KW-0539">Nucleus</keyword>
<dbReference type="CDD" id="cd11404">
    <property type="entry name" value="bHLHzip_Mlx_like"/>
    <property type="match status" value="1"/>
</dbReference>
<dbReference type="InterPro" id="IPR036638">
    <property type="entry name" value="HLH_DNA-bd_sf"/>
</dbReference>
<dbReference type="SMART" id="SM00353">
    <property type="entry name" value="HLH"/>
    <property type="match status" value="1"/>
</dbReference>
<evidence type="ECO:0000256" key="4">
    <source>
        <dbReference type="ARBA" id="ARBA00023163"/>
    </source>
</evidence>
<accession>A0ABR4CQ20</accession>
<dbReference type="Gene3D" id="4.10.280.10">
    <property type="entry name" value="Helix-loop-helix DNA-binding domain"/>
    <property type="match status" value="1"/>
</dbReference>
<feature type="region of interest" description="Disordered" evidence="6">
    <location>
        <begin position="20"/>
        <end position="40"/>
    </location>
</feature>
<dbReference type="SUPFAM" id="SSF47459">
    <property type="entry name" value="HLH, helix-loop-helix DNA-binding domain"/>
    <property type="match status" value="1"/>
</dbReference>
<organism evidence="8 9">
    <name type="scientific">Oculimacula yallundae</name>
    <dbReference type="NCBI Taxonomy" id="86028"/>
    <lineage>
        <taxon>Eukaryota</taxon>
        <taxon>Fungi</taxon>
        <taxon>Dikarya</taxon>
        <taxon>Ascomycota</taxon>
        <taxon>Pezizomycotina</taxon>
        <taxon>Leotiomycetes</taxon>
        <taxon>Helotiales</taxon>
        <taxon>Ploettnerulaceae</taxon>
        <taxon>Oculimacula</taxon>
    </lineage>
</organism>
<keyword evidence="2" id="KW-0805">Transcription regulation</keyword>
<comment type="subcellular location">
    <subcellularLocation>
        <location evidence="1">Nucleus</location>
    </subcellularLocation>
</comment>
<evidence type="ECO:0000256" key="1">
    <source>
        <dbReference type="ARBA" id="ARBA00004123"/>
    </source>
</evidence>
<feature type="compositionally biased region" description="Basic and acidic residues" evidence="6">
    <location>
        <begin position="351"/>
        <end position="373"/>
    </location>
</feature>
<feature type="compositionally biased region" description="Pro residues" evidence="6">
    <location>
        <begin position="25"/>
        <end position="34"/>
    </location>
</feature>
<comment type="caution">
    <text evidence="8">The sequence shown here is derived from an EMBL/GenBank/DDBJ whole genome shotgun (WGS) entry which is preliminary data.</text>
</comment>